<feature type="domain" description="Gfo/Idh/MocA-like oxidoreductase N-terminal" evidence="1">
    <location>
        <begin position="2"/>
        <end position="119"/>
    </location>
</feature>
<dbReference type="AlphaFoldDB" id="A0A1Z2XQH1"/>
<dbReference type="PANTHER" id="PTHR43054">
    <property type="match status" value="1"/>
</dbReference>
<dbReference type="InterPro" id="IPR000683">
    <property type="entry name" value="Gfo/Idh/MocA-like_OxRdtase_N"/>
</dbReference>
<dbReference type="SUPFAM" id="SSF51735">
    <property type="entry name" value="NAD(P)-binding Rossmann-fold domains"/>
    <property type="match status" value="1"/>
</dbReference>
<dbReference type="RefSeq" id="WP_066533558.1">
    <property type="nucleotide sequence ID" value="NZ_CP021422.1"/>
</dbReference>
<evidence type="ECO:0000313" key="6">
    <source>
        <dbReference type="Proteomes" id="UP000596035"/>
    </source>
</evidence>
<accession>A0A1Z2XQH1</accession>
<dbReference type="PANTHER" id="PTHR43054:SF1">
    <property type="entry name" value="SCYLLO-INOSITOL 2-DEHYDROGENASE (NADP(+)) IOLU"/>
    <property type="match status" value="1"/>
</dbReference>
<dbReference type="SUPFAM" id="SSF55347">
    <property type="entry name" value="Glyceraldehyde-3-phosphate dehydrogenase-like, C-terminal domain"/>
    <property type="match status" value="1"/>
</dbReference>
<dbReference type="Gene3D" id="3.40.50.720">
    <property type="entry name" value="NAD(P)-binding Rossmann-like Domain"/>
    <property type="match status" value="1"/>
</dbReference>
<dbReference type="GO" id="GO:0000166">
    <property type="term" value="F:nucleotide binding"/>
    <property type="evidence" value="ECO:0007669"/>
    <property type="project" value="InterPro"/>
</dbReference>
<evidence type="ECO:0000259" key="2">
    <source>
        <dbReference type="Pfam" id="PF22725"/>
    </source>
</evidence>
<evidence type="ECO:0000259" key="1">
    <source>
        <dbReference type="Pfam" id="PF01408"/>
    </source>
</evidence>
<sequence length="332" mass="37117">MLNFGTVGSGWICEEYIRGAKSTGLWRLSAVYSRDKARAEEFARKHGAEHTFTDIEALAGCPQVDAVYVASPNALHYEQCKAILTRGKHIICEKPLCAQADKVRELAELAAEKGVVFMEAIMFLHLPQRKILEEALRRIGRINMVKLDFCQRSSKLDAYLSGSLPNIFNPKMETGALMDLGVYCVYPALYLFERPEKWSARSVLMETGADQSGAIIMEYPDKLVNITYSKVGQAGAGSDLQGVDGTVAVESISTLGNMSLRMKDGSVETLFGREEKHLLMGHEARDFYRFITKPDESREEYALCTRLSIEVAEFMEQVRRECGVLFPSDKGE</sequence>
<dbReference type="Gene3D" id="3.30.360.10">
    <property type="entry name" value="Dihydrodipicolinate Reductase, domain 2"/>
    <property type="match status" value="1"/>
</dbReference>
<dbReference type="EMBL" id="CP021422">
    <property type="protein sequence ID" value="ASB40682.1"/>
    <property type="molecule type" value="Genomic_DNA"/>
</dbReference>
<dbReference type="Proteomes" id="UP000196710">
    <property type="component" value="Chromosome"/>
</dbReference>
<dbReference type="Proteomes" id="UP000596035">
    <property type="component" value="Chromosome"/>
</dbReference>
<evidence type="ECO:0000313" key="5">
    <source>
        <dbReference type="Proteomes" id="UP000196710"/>
    </source>
</evidence>
<protein>
    <submittedName>
        <fullName evidence="4">Gfo/Idh/MocA family oxidoreductase</fullName>
    </submittedName>
</protein>
<feature type="domain" description="GFO/IDH/MocA-like oxidoreductase" evidence="2">
    <location>
        <begin position="138"/>
        <end position="234"/>
    </location>
</feature>
<name>A0A1Z2XQH1_9FIRM</name>
<evidence type="ECO:0000313" key="3">
    <source>
        <dbReference type="EMBL" id="ASB40682.1"/>
    </source>
</evidence>
<gene>
    <name evidence="3" type="ORF">ADH66_08415</name>
    <name evidence="4" type="ORF">I5Q82_18455</name>
</gene>
<dbReference type="Pfam" id="PF22725">
    <property type="entry name" value="GFO_IDH_MocA_C3"/>
    <property type="match status" value="1"/>
</dbReference>
<reference evidence="3" key="1">
    <citation type="journal article" date="2017" name="Genome Announc.">
        <title>High-Quality Whole-Genome Sequences of the Oligo-Mouse-Microbiota Bacterial Community.</title>
        <authorList>
            <person name="Garzetti D."/>
            <person name="Brugiroux S."/>
            <person name="Bunk B."/>
            <person name="Pukall R."/>
            <person name="McCoy K.D."/>
            <person name="Macpherson A.J."/>
            <person name="Stecher B."/>
        </authorList>
    </citation>
    <scope>NUCLEOTIDE SEQUENCE</scope>
    <source>
        <strain evidence="3">KB18</strain>
    </source>
</reference>
<reference evidence="4 6" key="3">
    <citation type="submission" date="2020-11" db="EMBL/GenBank/DDBJ databases">
        <title>Closed and high quality bacterial genomes of the OMM12 community.</title>
        <authorList>
            <person name="Marbouty M."/>
            <person name="Lamy-Besnier Q."/>
            <person name="Debarbieux L."/>
            <person name="Koszul R."/>
        </authorList>
    </citation>
    <scope>NUCLEOTIDE SEQUENCE [LARGE SCALE GENOMIC DNA]</scope>
    <source>
        <strain evidence="4 6">KB18</strain>
    </source>
</reference>
<evidence type="ECO:0000313" key="4">
    <source>
        <dbReference type="EMBL" id="QQR29959.1"/>
    </source>
</evidence>
<dbReference type="KEGG" id="amur:ADH66_08415"/>
<dbReference type="InterPro" id="IPR036291">
    <property type="entry name" value="NAD(P)-bd_dom_sf"/>
</dbReference>
<reference evidence="5" key="2">
    <citation type="submission" date="2017-05" db="EMBL/GenBank/DDBJ databases">
        <title>Improved OligoMM genomes.</title>
        <authorList>
            <person name="Garzetti D."/>
        </authorList>
    </citation>
    <scope>NUCLEOTIDE SEQUENCE [LARGE SCALE GENOMIC DNA]</scope>
    <source>
        <strain evidence="5">KB18</strain>
    </source>
</reference>
<proteinExistence type="predicted"/>
<dbReference type="Pfam" id="PF01408">
    <property type="entry name" value="GFO_IDH_MocA"/>
    <property type="match status" value="1"/>
</dbReference>
<dbReference type="EMBL" id="CP065321">
    <property type="protein sequence ID" value="QQR29959.1"/>
    <property type="molecule type" value="Genomic_DNA"/>
</dbReference>
<organism evidence="4 6">
    <name type="scientific">Acutalibacter muris</name>
    <dbReference type="NCBI Taxonomy" id="1796620"/>
    <lineage>
        <taxon>Bacteria</taxon>
        <taxon>Bacillati</taxon>
        <taxon>Bacillota</taxon>
        <taxon>Clostridia</taxon>
        <taxon>Eubacteriales</taxon>
        <taxon>Acutalibacteraceae</taxon>
        <taxon>Acutalibacter</taxon>
    </lineage>
</organism>
<keyword evidence="5" id="KW-1185">Reference proteome</keyword>
<dbReference type="InterPro" id="IPR055170">
    <property type="entry name" value="GFO_IDH_MocA-like_dom"/>
</dbReference>